<feature type="transmembrane region" description="Helical" evidence="1">
    <location>
        <begin position="97"/>
        <end position="119"/>
    </location>
</feature>
<organism evidence="2 3">
    <name type="scientific">Oceanobacillus jordanicus</name>
    <dbReference type="NCBI Taxonomy" id="2867266"/>
    <lineage>
        <taxon>Bacteria</taxon>
        <taxon>Bacillati</taxon>
        <taxon>Bacillota</taxon>
        <taxon>Bacilli</taxon>
        <taxon>Bacillales</taxon>
        <taxon>Bacillaceae</taxon>
        <taxon>Oceanobacillus</taxon>
    </lineage>
</organism>
<dbReference type="EMBL" id="JAIFZM010000016">
    <property type="protein sequence ID" value="MCG3420658.1"/>
    <property type="molecule type" value="Genomic_DNA"/>
</dbReference>
<name>A0AAW5B9J3_9BACI</name>
<gene>
    <name evidence="2" type="ORF">K3T81_16040</name>
</gene>
<keyword evidence="1" id="KW-0472">Membrane</keyword>
<keyword evidence="1" id="KW-0812">Transmembrane</keyword>
<keyword evidence="1" id="KW-1133">Transmembrane helix</keyword>
<keyword evidence="3" id="KW-1185">Reference proteome</keyword>
<dbReference type="Proteomes" id="UP001199631">
    <property type="component" value="Unassembled WGS sequence"/>
</dbReference>
<evidence type="ECO:0000256" key="1">
    <source>
        <dbReference type="SAM" id="Phobius"/>
    </source>
</evidence>
<dbReference type="AlphaFoldDB" id="A0AAW5B9J3"/>
<feature type="transmembrane region" description="Helical" evidence="1">
    <location>
        <begin position="160"/>
        <end position="178"/>
    </location>
</feature>
<dbReference type="RefSeq" id="WP_238021029.1">
    <property type="nucleotide sequence ID" value="NZ_JAIFZM010000016.1"/>
</dbReference>
<proteinExistence type="predicted"/>
<evidence type="ECO:0000313" key="3">
    <source>
        <dbReference type="Proteomes" id="UP001199631"/>
    </source>
</evidence>
<evidence type="ECO:0008006" key="4">
    <source>
        <dbReference type="Google" id="ProtNLM"/>
    </source>
</evidence>
<evidence type="ECO:0000313" key="2">
    <source>
        <dbReference type="EMBL" id="MCG3420658.1"/>
    </source>
</evidence>
<protein>
    <recommendedName>
        <fullName evidence="4">ABC transporter permease</fullName>
    </recommendedName>
</protein>
<accession>A0AAW5B9J3</accession>
<reference evidence="2 3" key="1">
    <citation type="journal article" date="2022" name="Evol. Bioinform. Online">
        <title>Draft Genome Sequence of Oceanobacillus jordanicus Strain GSFE11, a Halotolerant Plant Growth-Promoting Bacterial Endophyte Isolated From the Jordan Valley.</title>
        <authorList>
            <person name="Alhindi T."/>
            <person name="Albdaiwi R."/>
        </authorList>
    </citation>
    <scope>NUCLEOTIDE SEQUENCE [LARGE SCALE GENOMIC DNA]</scope>
    <source>
        <strain evidence="2 3">GSFE11</strain>
    </source>
</reference>
<comment type="caution">
    <text evidence="2">The sequence shown here is derived from an EMBL/GenBank/DDBJ whole genome shotgun (WGS) entry which is preliminary data.</text>
</comment>
<feature type="transmembrane region" description="Helical" evidence="1">
    <location>
        <begin position="21"/>
        <end position="42"/>
    </location>
</feature>
<feature type="transmembrane region" description="Helical" evidence="1">
    <location>
        <begin position="198"/>
        <end position="224"/>
    </location>
</feature>
<feature type="transmembrane region" description="Helical" evidence="1">
    <location>
        <begin position="54"/>
        <end position="76"/>
    </location>
</feature>
<sequence>MKSVFHLIKGDMKQIYRDPMLLISLIGPLLLILLVRFILPFATAQFALGAYNGLLASFFILLIPLLLGIMAGFIMLDERDDKMIDYFAVTPLSKQGYLLYRLLLPGVLTVLYGYIYLEWASPVALPILDKLLVTVMLAMEAPIICLFLVAIAANKIEGLALSKGVGLVVFVPFIIYFVSEPWNWAGGILPTFWPAKLFLIEGVHLMNSLFIGVLGAGIHIFYIIQLSKRFLRKTD</sequence>
<feature type="transmembrane region" description="Helical" evidence="1">
    <location>
        <begin position="131"/>
        <end position="153"/>
    </location>
</feature>